<dbReference type="PANTHER" id="PTHR36834">
    <property type="entry name" value="MEMBRANE PROTEIN-RELATED"/>
    <property type="match status" value="1"/>
</dbReference>
<proteinExistence type="predicted"/>
<evidence type="ECO:0000256" key="1">
    <source>
        <dbReference type="SAM" id="Phobius"/>
    </source>
</evidence>
<dbReference type="InterPro" id="IPR006976">
    <property type="entry name" value="VanZ-like"/>
</dbReference>
<reference evidence="3" key="1">
    <citation type="submission" date="2023-01" db="EMBL/GenBank/DDBJ databases">
        <title>Oxazolidinone resistance genes in florfenicol resistant enterococci from beef cattle and veal calves at slaughter.</title>
        <authorList>
            <person name="Biggel M."/>
        </authorList>
    </citation>
    <scope>NUCLEOTIDE SEQUENCE</scope>
    <source>
        <strain evidence="3">K204-1</strain>
    </source>
</reference>
<keyword evidence="1" id="KW-1133">Transmembrane helix</keyword>
<dbReference type="InterPro" id="IPR053150">
    <property type="entry name" value="Teicoplanin_resist-assoc"/>
</dbReference>
<feature type="transmembrane region" description="Helical" evidence="1">
    <location>
        <begin position="109"/>
        <end position="129"/>
    </location>
</feature>
<feature type="transmembrane region" description="Helical" evidence="1">
    <location>
        <begin position="26"/>
        <end position="44"/>
    </location>
</feature>
<dbReference type="Pfam" id="PF04892">
    <property type="entry name" value="VanZ"/>
    <property type="match status" value="1"/>
</dbReference>
<name>A0AAF0BHG2_9ENTE</name>
<feature type="transmembrane region" description="Helical" evidence="1">
    <location>
        <begin position="84"/>
        <end position="102"/>
    </location>
</feature>
<evidence type="ECO:0000313" key="4">
    <source>
        <dbReference type="Proteomes" id="UP001179600"/>
    </source>
</evidence>
<feature type="transmembrane region" description="Helical" evidence="1">
    <location>
        <begin position="165"/>
        <end position="184"/>
    </location>
</feature>
<accession>A0AAF0BHG2</accession>
<keyword evidence="1" id="KW-0812">Transmembrane</keyword>
<dbReference type="RefSeq" id="WP_272163034.1">
    <property type="nucleotide sequence ID" value="NZ_CP116507.1"/>
</dbReference>
<evidence type="ECO:0000313" key="3">
    <source>
        <dbReference type="EMBL" id="WCG21906.1"/>
    </source>
</evidence>
<feature type="domain" description="VanZ-like" evidence="2">
    <location>
        <begin position="35"/>
        <end position="150"/>
    </location>
</feature>
<evidence type="ECO:0000259" key="2">
    <source>
        <dbReference type="Pfam" id="PF04892"/>
    </source>
</evidence>
<dbReference type="Proteomes" id="UP001179600">
    <property type="component" value="Chromosome"/>
</dbReference>
<feature type="transmembrane region" description="Helical" evidence="1">
    <location>
        <begin position="135"/>
        <end position="153"/>
    </location>
</feature>
<gene>
    <name evidence="3" type="ORF">PML95_05725</name>
</gene>
<sequence length="185" mass="21373">MSYAVISIITTFYFFIRYTEADKKGLVFLLLFNNYLVFICQSIVGFPSLKEVYRIQRLNLSVWHPNINLQLFADGLHFGELTNLLMFVPIGFLIAILWHYSFSKFGQMLLVFLISLVIEIGQLFTLYRVTDITDLVINTLGGCLGILLFSYYQRKKAVTSPLPKSHVLEPFIFSFLAFTVSFFFS</sequence>
<dbReference type="AlphaFoldDB" id="A0AAF0BHG2"/>
<dbReference type="PANTHER" id="PTHR36834:SF2">
    <property type="entry name" value="MEMBRANE PROTEIN"/>
    <property type="match status" value="1"/>
</dbReference>
<keyword evidence="1" id="KW-0472">Membrane</keyword>
<organism evidence="3 4">
    <name type="scientific">Vagococcus lutrae</name>
    <dbReference type="NCBI Taxonomy" id="81947"/>
    <lineage>
        <taxon>Bacteria</taxon>
        <taxon>Bacillati</taxon>
        <taxon>Bacillota</taxon>
        <taxon>Bacilli</taxon>
        <taxon>Lactobacillales</taxon>
        <taxon>Enterococcaceae</taxon>
        <taxon>Vagococcus</taxon>
    </lineage>
</organism>
<protein>
    <submittedName>
        <fullName evidence="3">VanZ family protein</fullName>
    </submittedName>
</protein>
<dbReference type="EMBL" id="CP116507">
    <property type="protein sequence ID" value="WCG21906.1"/>
    <property type="molecule type" value="Genomic_DNA"/>
</dbReference>